<feature type="domain" description="Lumazine-binding" evidence="12">
    <location>
        <begin position="96"/>
        <end position="192"/>
    </location>
</feature>
<dbReference type="Proteomes" id="UP000249542">
    <property type="component" value="Unassembled WGS sequence"/>
</dbReference>
<sequence>MFTGIVEVLGKIINLTQEDDNIHFTVESSFAEELKIDQSVAHNGVCLTVTSIENKNYTVTAIRETLDKTNLSSLSIGDMVNLERGMMMNARLDGHIVQGHVDQTATCTQIQEQNGSHIFTFSYDSTLNNVTIEKGSITVNGVSLTVINSKRNSFSVAIIPYTYEHTTFKYLKEGATVNLEFDVIGKYVQRLLNLRS</sequence>
<dbReference type="GO" id="GO:0004746">
    <property type="term" value="F:riboflavin synthase activity"/>
    <property type="evidence" value="ECO:0007669"/>
    <property type="project" value="UniProtKB-UniRule"/>
</dbReference>
<dbReference type="PANTHER" id="PTHR21098">
    <property type="entry name" value="RIBOFLAVIN SYNTHASE ALPHA CHAIN"/>
    <property type="match status" value="1"/>
</dbReference>
<dbReference type="InterPro" id="IPR026017">
    <property type="entry name" value="Lumazine-bd_dom"/>
</dbReference>
<dbReference type="CDD" id="cd00402">
    <property type="entry name" value="Riboflavin_synthase_like"/>
    <property type="match status" value="1"/>
</dbReference>
<proteinExistence type="predicted"/>
<keyword evidence="8" id="KW-0808">Transferase</keyword>
<keyword evidence="9" id="KW-0677">Repeat</keyword>
<evidence type="ECO:0000256" key="3">
    <source>
        <dbReference type="ARBA" id="ARBA00004887"/>
    </source>
</evidence>
<comment type="caution">
    <text evidence="13">The sequence shown here is derived from an EMBL/GenBank/DDBJ whole genome shotgun (WGS) entry which is preliminary data.</text>
</comment>
<comment type="subunit">
    <text evidence="4">Homotrimer.</text>
</comment>
<dbReference type="SUPFAM" id="SSF63380">
    <property type="entry name" value="Riboflavin synthase domain-like"/>
    <property type="match status" value="2"/>
</dbReference>
<dbReference type="InterPro" id="IPR001783">
    <property type="entry name" value="Lumazine-bd"/>
</dbReference>
<accession>A0A2W7IB59</accession>
<evidence type="ECO:0000256" key="1">
    <source>
        <dbReference type="ARBA" id="ARBA00000968"/>
    </source>
</evidence>
<evidence type="ECO:0000256" key="11">
    <source>
        <dbReference type="PROSITE-ProRule" id="PRU00524"/>
    </source>
</evidence>
<evidence type="ECO:0000256" key="9">
    <source>
        <dbReference type="ARBA" id="ARBA00022737"/>
    </source>
</evidence>
<evidence type="ECO:0000313" key="14">
    <source>
        <dbReference type="Proteomes" id="UP000249542"/>
    </source>
</evidence>
<dbReference type="PANTHER" id="PTHR21098:SF12">
    <property type="entry name" value="RIBOFLAVIN SYNTHASE"/>
    <property type="match status" value="1"/>
</dbReference>
<feature type="domain" description="Lumazine-binding" evidence="12">
    <location>
        <begin position="1"/>
        <end position="95"/>
    </location>
</feature>
<dbReference type="RefSeq" id="WP_111539812.1">
    <property type="nucleotide sequence ID" value="NZ_QKYV01000001.1"/>
</dbReference>
<comment type="catalytic activity">
    <reaction evidence="1">
        <text>2 6,7-dimethyl-8-(1-D-ribityl)lumazine + H(+) = 5-amino-6-(D-ribitylamino)uracil + riboflavin</text>
        <dbReference type="Rhea" id="RHEA:20772"/>
        <dbReference type="ChEBI" id="CHEBI:15378"/>
        <dbReference type="ChEBI" id="CHEBI:15934"/>
        <dbReference type="ChEBI" id="CHEBI:57986"/>
        <dbReference type="ChEBI" id="CHEBI:58201"/>
        <dbReference type="EC" id="2.5.1.9"/>
    </reaction>
</comment>
<dbReference type="EMBL" id="QKYV01000001">
    <property type="protein sequence ID" value="PZW44146.1"/>
    <property type="molecule type" value="Genomic_DNA"/>
</dbReference>
<dbReference type="GO" id="GO:0009231">
    <property type="term" value="P:riboflavin biosynthetic process"/>
    <property type="evidence" value="ECO:0007669"/>
    <property type="project" value="UniProtKB-KW"/>
</dbReference>
<evidence type="ECO:0000256" key="7">
    <source>
        <dbReference type="ARBA" id="ARBA00022619"/>
    </source>
</evidence>
<dbReference type="NCBIfam" id="NF006767">
    <property type="entry name" value="PRK09289.1"/>
    <property type="match status" value="1"/>
</dbReference>
<dbReference type="EC" id="2.5.1.9" evidence="5 10"/>
<feature type="repeat" description="Lumazine-binding" evidence="11">
    <location>
        <begin position="96"/>
        <end position="192"/>
    </location>
</feature>
<evidence type="ECO:0000256" key="10">
    <source>
        <dbReference type="NCBIfam" id="TIGR00187"/>
    </source>
</evidence>
<dbReference type="PROSITE" id="PS51177">
    <property type="entry name" value="LUMAZINE_BIND"/>
    <property type="match status" value="2"/>
</dbReference>
<dbReference type="NCBIfam" id="TIGR00187">
    <property type="entry name" value="ribE"/>
    <property type="match status" value="1"/>
</dbReference>
<dbReference type="Gene3D" id="2.40.30.20">
    <property type="match status" value="2"/>
</dbReference>
<organism evidence="13 14">
    <name type="scientific">Mesonia algae</name>
    <dbReference type="NCBI Taxonomy" id="213248"/>
    <lineage>
        <taxon>Bacteria</taxon>
        <taxon>Pseudomonadati</taxon>
        <taxon>Bacteroidota</taxon>
        <taxon>Flavobacteriia</taxon>
        <taxon>Flavobacteriales</taxon>
        <taxon>Flavobacteriaceae</taxon>
        <taxon>Mesonia</taxon>
    </lineage>
</organism>
<comment type="pathway">
    <text evidence="3">Cofactor biosynthesis; riboflavin biosynthesis; riboflavin from 2-hydroxy-3-oxobutyl phosphate and 5-amino-6-(D-ribitylamino)uracil: step 2/2.</text>
</comment>
<evidence type="ECO:0000259" key="12">
    <source>
        <dbReference type="PROSITE" id="PS51177"/>
    </source>
</evidence>
<dbReference type="Pfam" id="PF00677">
    <property type="entry name" value="Lum_binding"/>
    <property type="match status" value="2"/>
</dbReference>
<gene>
    <name evidence="13" type="ORF">LX95_00478</name>
</gene>
<dbReference type="FunFam" id="2.40.30.20:FF:000003">
    <property type="entry name" value="Riboflavin synthase, alpha subunit"/>
    <property type="match status" value="1"/>
</dbReference>
<protein>
    <recommendedName>
        <fullName evidence="6 10">Riboflavin synthase</fullName>
        <ecNumber evidence="5 10">2.5.1.9</ecNumber>
    </recommendedName>
</protein>
<name>A0A2W7IB59_9FLAO</name>
<dbReference type="InterPro" id="IPR017938">
    <property type="entry name" value="Riboflavin_synthase-like_b-brl"/>
</dbReference>
<reference evidence="13 14" key="1">
    <citation type="submission" date="2018-06" db="EMBL/GenBank/DDBJ databases">
        <title>Genomic Encyclopedia of Archaeal and Bacterial Type Strains, Phase II (KMG-II): from individual species to whole genera.</title>
        <authorList>
            <person name="Goeker M."/>
        </authorList>
    </citation>
    <scope>NUCLEOTIDE SEQUENCE [LARGE SCALE GENOMIC DNA]</scope>
    <source>
        <strain evidence="13 14">DSM 15361</strain>
    </source>
</reference>
<evidence type="ECO:0000313" key="13">
    <source>
        <dbReference type="EMBL" id="PZW44146.1"/>
    </source>
</evidence>
<dbReference type="InterPro" id="IPR023366">
    <property type="entry name" value="ATP_synth_asu-like_sf"/>
</dbReference>
<evidence type="ECO:0000256" key="5">
    <source>
        <dbReference type="ARBA" id="ARBA00012827"/>
    </source>
</evidence>
<evidence type="ECO:0000256" key="8">
    <source>
        <dbReference type="ARBA" id="ARBA00022679"/>
    </source>
</evidence>
<evidence type="ECO:0000256" key="2">
    <source>
        <dbReference type="ARBA" id="ARBA00002803"/>
    </source>
</evidence>
<comment type="function">
    <text evidence="2">Catalyzes the dismutation of two molecules of 6,7-dimethyl-8-ribityllumazine, resulting in the formation of riboflavin and 5-amino-6-(D-ribitylamino)uracil.</text>
</comment>
<dbReference type="FunFam" id="2.40.30.20:FF:000004">
    <property type="entry name" value="Riboflavin synthase, alpha subunit"/>
    <property type="match status" value="1"/>
</dbReference>
<evidence type="ECO:0000256" key="6">
    <source>
        <dbReference type="ARBA" id="ARBA00013950"/>
    </source>
</evidence>
<dbReference type="AlphaFoldDB" id="A0A2W7IB59"/>
<keyword evidence="7" id="KW-0686">Riboflavin biosynthesis</keyword>
<keyword evidence="14" id="KW-1185">Reference proteome</keyword>
<feature type="repeat" description="Lumazine-binding" evidence="11">
    <location>
        <begin position="1"/>
        <end position="95"/>
    </location>
</feature>
<dbReference type="PIRSF" id="PIRSF000498">
    <property type="entry name" value="Riboflavin_syn_A"/>
    <property type="match status" value="1"/>
</dbReference>
<evidence type="ECO:0000256" key="4">
    <source>
        <dbReference type="ARBA" id="ARBA00011233"/>
    </source>
</evidence>